<dbReference type="HOGENOM" id="CLU_303115_0_0_1"/>
<accession>V4A4R2</accession>
<dbReference type="EMBL" id="KB202719">
    <property type="protein sequence ID" value="ESO88256.1"/>
    <property type="molecule type" value="Genomic_DNA"/>
</dbReference>
<reference evidence="2 3" key="1">
    <citation type="journal article" date="2013" name="Nature">
        <title>Insights into bilaterian evolution from three spiralian genomes.</title>
        <authorList>
            <person name="Simakov O."/>
            <person name="Marletaz F."/>
            <person name="Cho S.J."/>
            <person name="Edsinger-Gonzales E."/>
            <person name="Havlak P."/>
            <person name="Hellsten U."/>
            <person name="Kuo D.H."/>
            <person name="Larsson T."/>
            <person name="Lv J."/>
            <person name="Arendt D."/>
            <person name="Savage R."/>
            <person name="Osoegawa K."/>
            <person name="de Jong P."/>
            <person name="Grimwood J."/>
            <person name="Chapman J.A."/>
            <person name="Shapiro H."/>
            <person name="Aerts A."/>
            <person name="Otillar R.P."/>
            <person name="Terry A.Y."/>
            <person name="Boore J.L."/>
            <person name="Grigoriev I.V."/>
            <person name="Lindberg D.R."/>
            <person name="Seaver E.C."/>
            <person name="Weisblat D.A."/>
            <person name="Putnam N.H."/>
            <person name="Rokhsar D.S."/>
        </authorList>
    </citation>
    <scope>NUCLEOTIDE SEQUENCE [LARGE SCALE GENOMIC DNA]</scope>
</reference>
<sequence length="983" mass="111748">MIETEVLCLMNELLDRCELMLDINTSETTKLSQKQNSNSSSLFGEQVAEDAQSPDIPENLAEIIQDESNETELISYRLCEAPLFSDSEDESSKILVEEINNKSENLKLSTHIQSYNTGNFPSLKLAYELIHNNFSPISNFKEVSSESDLLNLPHLVEVKISDVQEIKGKMLDNHENDWNGYKKFSKSNSNLLVVEQVTEDHAQLSDIPVNVAEVIEDDSKSYILQKEQLFSDSEDESSKIIKEQINDEFENLNVSQISNFKEVCSESDQLNSSVHEEAEISNIQEINGKKLKNHENDWNGYNHRSLPEEAIKIILPDVQNAIKLCTTGNSNTSNKNIDLLGQVKSDYSVKALVPKTDCWDIASEIQSETQQGNINLPNLPSNINGMDTKDFVENAKLLVDTATAQEICDPVDTDHYSNESSNFEEVFSKTFSVNTIIDGYLDDVPTDVSSEQIVLNASNPNYFSLFDKSITKTEEISENVIMNDKQELEAMNDVKICKFLNGTEVKFEDNKEPLIKYEIDTNAENMEQLFIDSQNADADRGCKIEEIDIETKASYNNHKTKVVSSDKGENKKCFEAQESLEQLNDDIGTWYLKAEDCCKIKFADQNLNLTLNEVQTTECDKSFMEETEVNEKCTRGEISRERSNCKNIECAWNNAEWKINDTLADKESCTKVNRCSDIHRSKSQMKLNSTEMFHKNVEIFQDNDSSILEDSLYDEQKICNEQLSTLMHDSNLCDNLFVLPFKHLSNSENDSKFMNTSSDTNIQNSQEYKLIPCAQAVFQDISVINSSGELESGDQVQENKSKELFNDSFKSPSYHISQVAKEATNRETTVVKSDVYRSKVETPDVYIDLEEDLEDILMYPATQCFKPSIRPSEVIGDRAETNKAYQSDNMNVFELDDVKVPDIYHKRNISQVYLRNQDASEIKKSRKGNSQISNPCFKWNQTVPISADIKGEEVISMKPMVTCSRPLRLGLSKKQKTKTLHRN</sequence>
<evidence type="ECO:0000256" key="1">
    <source>
        <dbReference type="SAM" id="MobiDB-lite"/>
    </source>
</evidence>
<dbReference type="GeneID" id="20240161"/>
<evidence type="ECO:0000313" key="3">
    <source>
        <dbReference type="Proteomes" id="UP000030746"/>
    </source>
</evidence>
<gene>
    <name evidence="2" type="ORF">LOTGIDRAFT_165691</name>
</gene>
<feature type="region of interest" description="Disordered" evidence="1">
    <location>
        <begin position="31"/>
        <end position="52"/>
    </location>
</feature>
<proteinExistence type="predicted"/>
<dbReference type="Proteomes" id="UP000030746">
    <property type="component" value="Unassembled WGS sequence"/>
</dbReference>
<name>V4A4R2_LOTGI</name>
<dbReference type="KEGG" id="lgi:LOTGIDRAFT_165691"/>
<evidence type="ECO:0000313" key="2">
    <source>
        <dbReference type="EMBL" id="ESO88256.1"/>
    </source>
</evidence>
<dbReference type="OrthoDB" id="9934401at2759"/>
<protein>
    <submittedName>
        <fullName evidence="2">Uncharacterized protein</fullName>
    </submittedName>
</protein>
<feature type="compositionally biased region" description="Low complexity" evidence="1">
    <location>
        <begin position="31"/>
        <end position="42"/>
    </location>
</feature>
<keyword evidence="3" id="KW-1185">Reference proteome</keyword>
<dbReference type="AlphaFoldDB" id="V4A4R2"/>
<organism evidence="2 3">
    <name type="scientific">Lottia gigantea</name>
    <name type="common">Giant owl limpet</name>
    <dbReference type="NCBI Taxonomy" id="225164"/>
    <lineage>
        <taxon>Eukaryota</taxon>
        <taxon>Metazoa</taxon>
        <taxon>Spiralia</taxon>
        <taxon>Lophotrochozoa</taxon>
        <taxon>Mollusca</taxon>
        <taxon>Gastropoda</taxon>
        <taxon>Patellogastropoda</taxon>
        <taxon>Lottioidea</taxon>
        <taxon>Lottiidae</taxon>
        <taxon>Lottia</taxon>
    </lineage>
</organism>
<dbReference type="CTD" id="20240161"/>
<dbReference type="RefSeq" id="XP_009060976.1">
    <property type="nucleotide sequence ID" value="XM_009062728.1"/>
</dbReference>